<keyword evidence="5 6" id="KW-0472">Membrane</keyword>
<sequence>MEKRLYRSRSDRMIWGVCGGLAKYFDMDPTIVRAIAVLSIFFGSLGIWAYIILAIVVPLENSKATEPKDTIKENVEEIKETATELGRELRSTLAGEEG</sequence>
<evidence type="ECO:0000256" key="2">
    <source>
        <dbReference type="ARBA" id="ARBA00022475"/>
    </source>
</evidence>
<evidence type="ECO:0000256" key="3">
    <source>
        <dbReference type="ARBA" id="ARBA00022692"/>
    </source>
</evidence>
<keyword evidence="2" id="KW-1003">Cell membrane</keyword>
<evidence type="ECO:0000313" key="8">
    <source>
        <dbReference type="EMBL" id="GAJ05888.1"/>
    </source>
</evidence>
<dbReference type="InterPro" id="IPR007168">
    <property type="entry name" value="Phageshock_PspC_N"/>
</dbReference>
<evidence type="ECO:0000256" key="1">
    <source>
        <dbReference type="ARBA" id="ARBA00004162"/>
    </source>
</evidence>
<proteinExistence type="predicted"/>
<evidence type="ECO:0000256" key="5">
    <source>
        <dbReference type="ARBA" id="ARBA00023136"/>
    </source>
</evidence>
<gene>
    <name evidence="8" type="ORF">S12H4_46858</name>
</gene>
<keyword evidence="4 6" id="KW-1133">Transmembrane helix</keyword>
<evidence type="ECO:0000256" key="4">
    <source>
        <dbReference type="ARBA" id="ARBA00022989"/>
    </source>
</evidence>
<reference evidence="8" key="1">
    <citation type="journal article" date="2014" name="Front. Microbiol.">
        <title>High frequency of phylogenetically diverse reductive dehalogenase-homologous genes in deep subseafloor sedimentary metagenomes.</title>
        <authorList>
            <person name="Kawai M."/>
            <person name="Futagami T."/>
            <person name="Toyoda A."/>
            <person name="Takaki Y."/>
            <person name="Nishi S."/>
            <person name="Hori S."/>
            <person name="Arai W."/>
            <person name="Tsubouchi T."/>
            <person name="Morono Y."/>
            <person name="Uchiyama I."/>
            <person name="Ito T."/>
            <person name="Fujiyama A."/>
            <person name="Inagaki F."/>
            <person name="Takami H."/>
        </authorList>
    </citation>
    <scope>NUCLEOTIDE SEQUENCE</scope>
    <source>
        <strain evidence="8">Expedition CK06-06</strain>
    </source>
</reference>
<feature type="non-terminal residue" evidence="8">
    <location>
        <position position="98"/>
    </location>
</feature>
<name>X1TKN2_9ZZZZ</name>
<evidence type="ECO:0000259" key="7">
    <source>
        <dbReference type="Pfam" id="PF04024"/>
    </source>
</evidence>
<feature type="domain" description="Phage shock protein PspC N-terminal" evidence="7">
    <location>
        <begin position="3"/>
        <end position="59"/>
    </location>
</feature>
<protein>
    <recommendedName>
        <fullName evidence="7">Phage shock protein PspC N-terminal domain-containing protein</fullName>
    </recommendedName>
</protein>
<comment type="subcellular location">
    <subcellularLocation>
        <location evidence="1">Cell membrane</location>
        <topology evidence="1">Single-pass membrane protein</topology>
    </subcellularLocation>
</comment>
<dbReference type="InterPro" id="IPR052027">
    <property type="entry name" value="PspC"/>
</dbReference>
<dbReference type="PANTHER" id="PTHR33885">
    <property type="entry name" value="PHAGE SHOCK PROTEIN C"/>
    <property type="match status" value="1"/>
</dbReference>
<feature type="transmembrane region" description="Helical" evidence="6">
    <location>
        <begin position="31"/>
        <end position="57"/>
    </location>
</feature>
<dbReference type="GO" id="GO:0005886">
    <property type="term" value="C:plasma membrane"/>
    <property type="evidence" value="ECO:0007669"/>
    <property type="project" value="UniProtKB-SubCell"/>
</dbReference>
<evidence type="ECO:0000256" key="6">
    <source>
        <dbReference type="SAM" id="Phobius"/>
    </source>
</evidence>
<keyword evidence="3 6" id="KW-0812">Transmembrane</keyword>
<dbReference type="EMBL" id="BARW01029111">
    <property type="protein sequence ID" value="GAJ05888.1"/>
    <property type="molecule type" value="Genomic_DNA"/>
</dbReference>
<accession>X1TKN2</accession>
<comment type="caution">
    <text evidence="8">The sequence shown here is derived from an EMBL/GenBank/DDBJ whole genome shotgun (WGS) entry which is preliminary data.</text>
</comment>
<dbReference type="AlphaFoldDB" id="X1TKN2"/>
<dbReference type="PANTHER" id="PTHR33885:SF3">
    <property type="entry name" value="PHAGE SHOCK PROTEIN C"/>
    <property type="match status" value="1"/>
</dbReference>
<organism evidence="8">
    <name type="scientific">marine sediment metagenome</name>
    <dbReference type="NCBI Taxonomy" id="412755"/>
    <lineage>
        <taxon>unclassified sequences</taxon>
        <taxon>metagenomes</taxon>
        <taxon>ecological metagenomes</taxon>
    </lineage>
</organism>
<dbReference type="Pfam" id="PF04024">
    <property type="entry name" value="PspC"/>
    <property type="match status" value="1"/>
</dbReference>